<name>A0A2N1M1V4_9GLOM</name>
<gene>
    <name evidence="3" type="ORF">RhiirC2_801916</name>
</gene>
<dbReference type="Proteomes" id="UP000233469">
    <property type="component" value="Unassembled WGS sequence"/>
</dbReference>
<accession>A0A2N1M1V4</accession>
<dbReference type="PANTHER" id="PTHR35385:SF2">
    <property type="entry name" value="PROTEIN B, PUTATIVE-RELATED"/>
    <property type="match status" value="1"/>
</dbReference>
<dbReference type="AlphaFoldDB" id="A0A2N1M1V4"/>
<comment type="caution">
    <text evidence="3">The sequence shown here is derived from an EMBL/GenBank/DDBJ whole genome shotgun (WGS) entry which is preliminary data.</text>
</comment>
<keyword evidence="1" id="KW-0862">Zinc</keyword>
<evidence type="ECO:0000313" key="4">
    <source>
        <dbReference type="Proteomes" id="UP000233469"/>
    </source>
</evidence>
<sequence length="251" mass="29218">MKKILYAQSESEMNSNYNEFKQMFYQQYPLLQRHFELLWERRCFWALSFRSNLPIRGNNTNNYVERSFGILKDIIFSRTQAFNSVQVFHFITESMERFYKRRLLGIAHKHPGQTIAKRFFCPGWETVDENFIQRTTVENEYLVPSTKDPAHFYIVNNAIGVCSCPVGMTGAPCKHQGAVSMKFHITSLNFIPSFTPNDRMVFTYIALGYVAKENSFYASLHAGLLSPQVQNLQTNLREESIDISSSMAKWK</sequence>
<dbReference type="PANTHER" id="PTHR35385">
    <property type="entry name" value="PROTEIN B, PUTATIVE-RELATED-RELATED"/>
    <property type="match status" value="1"/>
</dbReference>
<reference evidence="3 4" key="1">
    <citation type="submission" date="2016-04" db="EMBL/GenBank/DDBJ databases">
        <title>Genome analyses suggest a sexual origin of heterokaryosis in a supposedly ancient asexual fungus.</title>
        <authorList>
            <person name="Ropars J."/>
            <person name="Sedzielewska K."/>
            <person name="Noel J."/>
            <person name="Charron P."/>
            <person name="Farinelli L."/>
            <person name="Marton T."/>
            <person name="Kruger M."/>
            <person name="Pelin A."/>
            <person name="Brachmann A."/>
            <person name="Corradi N."/>
        </authorList>
    </citation>
    <scope>NUCLEOTIDE SEQUENCE [LARGE SCALE GENOMIC DNA]</scope>
    <source>
        <strain evidence="3 4">C2</strain>
    </source>
</reference>
<reference evidence="3 4" key="2">
    <citation type="submission" date="2017-10" db="EMBL/GenBank/DDBJ databases">
        <title>Extensive intraspecific genome diversity in a model arbuscular mycorrhizal fungus.</title>
        <authorList>
            <person name="Chen E.C.H."/>
            <person name="Morin E."/>
            <person name="Baudet D."/>
            <person name="Noel J."/>
            <person name="Ndikumana S."/>
            <person name="Charron P."/>
            <person name="St-Onge C."/>
            <person name="Giorgi J."/>
            <person name="Grigoriev I.V."/>
            <person name="Roux C."/>
            <person name="Martin F.M."/>
            <person name="Corradi N."/>
        </authorList>
    </citation>
    <scope>NUCLEOTIDE SEQUENCE [LARGE SCALE GENOMIC DNA]</scope>
    <source>
        <strain evidence="3 4">C2</strain>
    </source>
</reference>
<organism evidence="3 4">
    <name type="scientific">Rhizophagus irregularis</name>
    <dbReference type="NCBI Taxonomy" id="588596"/>
    <lineage>
        <taxon>Eukaryota</taxon>
        <taxon>Fungi</taxon>
        <taxon>Fungi incertae sedis</taxon>
        <taxon>Mucoromycota</taxon>
        <taxon>Glomeromycotina</taxon>
        <taxon>Glomeromycetes</taxon>
        <taxon>Glomerales</taxon>
        <taxon>Glomeraceae</taxon>
        <taxon>Rhizophagus</taxon>
    </lineage>
</organism>
<dbReference type="EMBL" id="LLXL01007186">
    <property type="protein sequence ID" value="PKK55628.1"/>
    <property type="molecule type" value="Genomic_DNA"/>
</dbReference>
<evidence type="ECO:0000313" key="3">
    <source>
        <dbReference type="EMBL" id="PKK55628.1"/>
    </source>
</evidence>
<evidence type="ECO:0000259" key="2">
    <source>
        <dbReference type="PROSITE" id="PS50966"/>
    </source>
</evidence>
<protein>
    <recommendedName>
        <fullName evidence="2">SWIM-type domain-containing protein</fullName>
    </recommendedName>
</protein>
<keyword evidence="1" id="KW-0479">Metal-binding</keyword>
<dbReference type="VEuPathDB" id="FungiDB:FUN_001890"/>
<feature type="domain" description="SWIM-type" evidence="2">
    <location>
        <begin position="153"/>
        <end position="184"/>
    </location>
</feature>
<proteinExistence type="predicted"/>
<dbReference type="VEuPathDB" id="FungiDB:RhiirA1_447449"/>
<keyword evidence="1" id="KW-0863">Zinc-finger</keyword>
<dbReference type="PROSITE" id="PS50966">
    <property type="entry name" value="ZF_SWIM"/>
    <property type="match status" value="1"/>
</dbReference>
<dbReference type="InterPro" id="IPR007527">
    <property type="entry name" value="Znf_SWIM"/>
</dbReference>
<dbReference type="GO" id="GO:0008270">
    <property type="term" value="F:zinc ion binding"/>
    <property type="evidence" value="ECO:0007669"/>
    <property type="project" value="UniProtKB-KW"/>
</dbReference>
<evidence type="ECO:0000256" key="1">
    <source>
        <dbReference type="PROSITE-ProRule" id="PRU00325"/>
    </source>
</evidence>